<accession>A0ABX7E2B9</accession>
<reference evidence="1 2" key="1">
    <citation type="submission" date="2020-11" db="EMBL/GenBank/DDBJ databases">
        <title>Taxonomic evaluation of the Bacillus sporothermodurans group of bacteria based on whole genome sequences.</title>
        <authorList>
            <person name="Fiedler G."/>
            <person name="Herbstmann A.-D."/>
            <person name="Doll E."/>
            <person name="Wenning M."/>
            <person name="Brinks E."/>
            <person name="Kabisch J."/>
            <person name="Breitenwieser F."/>
            <person name="Lappann M."/>
            <person name="Boehnlein C."/>
            <person name="Franz C."/>
        </authorList>
    </citation>
    <scope>NUCLEOTIDE SEQUENCE [LARGE SCALE GENOMIC DNA]</scope>
    <source>
        <strain evidence="1 2">JCM 19841</strain>
    </source>
</reference>
<gene>
    <name evidence="1" type="ORF">I5776_21060</name>
</gene>
<organism evidence="1 2">
    <name type="scientific">Heyndrickxia vini</name>
    <dbReference type="NCBI Taxonomy" id="1476025"/>
    <lineage>
        <taxon>Bacteria</taxon>
        <taxon>Bacillati</taxon>
        <taxon>Bacillota</taxon>
        <taxon>Bacilli</taxon>
        <taxon>Bacillales</taxon>
        <taxon>Bacillaceae</taxon>
        <taxon>Heyndrickxia</taxon>
    </lineage>
</organism>
<sequence>MKSFQDKTNAEDKSIGFDYQYYYFLYLLLGLEEGQKIGIEVKDDVHIDLNDGSQVLLQLKHSIQTNASGKAVNLTERDSDLWKTLSNWVNIINDPLGGRSKSDEQLAFIEQTSFILVSNKASNESNKFLQKIKCFKQKSINILEVKGYLEDLQSTTADEDIKKYVESLKKQTQKWLTKFLTKLEFELDQDDLILKIKSRIKGKQVKESKIEDVFNAVDSNLRQRNYINTKSKVKNVISFEEFYHDYHLYFDKGRNEKLPINKNPIHFDKPIEQQVFIKQLIDILALDKTATSEMLRLASSMLQINNHLKEWLNRGLIVQEQIDEFNNDCIARWRNCHDEVHREINVDLKMFGTAPSEKDIVLAALKCLDAVRKNELVFDETALDTELSNGQFYLLSNEPLIGWRIDWEEKYEHDDPKKSI</sequence>
<protein>
    <recommendedName>
        <fullName evidence="3">CD-NTase associated protein 4-like DNA endonuclease domain-containing protein</fullName>
    </recommendedName>
</protein>
<evidence type="ECO:0008006" key="3">
    <source>
        <dbReference type="Google" id="ProtNLM"/>
    </source>
</evidence>
<dbReference type="EMBL" id="CP065425">
    <property type="protein sequence ID" value="QQZ09409.1"/>
    <property type="molecule type" value="Genomic_DNA"/>
</dbReference>
<evidence type="ECO:0000313" key="1">
    <source>
        <dbReference type="EMBL" id="QQZ09409.1"/>
    </source>
</evidence>
<dbReference type="RefSeq" id="WP_202778418.1">
    <property type="nucleotide sequence ID" value="NZ_CP065425.1"/>
</dbReference>
<keyword evidence="2" id="KW-1185">Reference proteome</keyword>
<dbReference type="Proteomes" id="UP000595691">
    <property type="component" value="Chromosome"/>
</dbReference>
<name>A0ABX7E2B9_9BACI</name>
<evidence type="ECO:0000313" key="2">
    <source>
        <dbReference type="Proteomes" id="UP000595691"/>
    </source>
</evidence>
<proteinExistence type="predicted"/>